<keyword evidence="1" id="KW-0175">Coiled coil</keyword>
<organism evidence="2 3">
    <name type="scientific">Pinctada imbricata</name>
    <name type="common">Atlantic pearl-oyster</name>
    <name type="synonym">Pinctada martensii</name>
    <dbReference type="NCBI Taxonomy" id="66713"/>
    <lineage>
        <taxon>Eukaryota</taxon>
        <taxon>Metazoa</taxon>
        <taxon>Spiralia</taxon>
        <taxon>Lophotrochozoa</taxon>
        <taxon>Mollusca</taxon>
        <taxon>Bivalvia</taxon>
        <taxon>Autobranchia</taxon>
        <taxon>Pteriomorphia</taxon>
        <taxon>Pterioida</taxon>
        <taxon>Pterioidea</taxon>
        <taxon>Pteriidae</taxon>
        <taxon>Pinctada</taxon>
    </lineage>
</organism>
<accession>A0AA89BXK4</accession>
<sequence length="369" mass="41867">DKDVDQCFAINTEECPWIEAFLKLSKRVTSLEDQLKKYMAKTEAIKTTPKEETYIPSEIHGPMSILIEKLENATKAYSSLENRMESVTSRLFSDELLGLLIFLYVLYELATRLRPFATQWIILAQETMQNRMTKSETITASPPPSPSGEVTEVPVTEEVLEPCGLTPIEEEPVSEPECNEVPHKEEVKPKKEKVSFAMPMIPKHGVLRNEMCVVLFRRQNINIYASVVETLLGYVTDIKIANAPFYVIDNVSDLSKIPHVKLFLLICDCNNDYTNGSSRDLRLATIRVMHRLGAGVIVVIGNDSESTILTGHGQYNNNLRFVFSNEVMQDLASSGRVFSINREMSPHQMSHLRKMVKMIMNCQAQFDQQ</sequence>
<name>A0AA89BXK4_PINIB</name>
<keyword evidence="3" id="KW-1185">Reference proteome</keyword>
<dbReference type="Proteomes" id="UP001186944">
    <property type="component" value="Unassembled WGS sequence"/>
</dbReference>
<evidence type="ECO:0000313" key="3">
    <source>
        <dbReference type="Proteomes" id="UP001186944"/>
    </source>
</evidence>
<reference evidence="2" key="1">
    <citation type="submission" date="2019-08" db="EMBL/GenBank/DDBJ databases">
        <title>The improved chromosome-level genome for the pearl oyster Pinctada fucata martensii using PacBio sequencing and Hi-C.</title>
        <authorList>
            <person name="Zheng Z."/>
        </authorList>
    </citation>
    <scope>NUCLEOTIDE SEQUENCE</scope>
    <source>
        <strain evidence="2">ZZ-2019</strain>
        <tissue evidence="2">Adductor muscle</tissue>
    </source>
</reference>
<proteinExistence type="predicted"/>
<feature type="non-terminal residue" evidence="2">
    <location>
        <position position="1"/>
    </location>
</feature>
<evidence type="ECO:0000313" key="2">
    <source>
        <dbReference type="EMBL" id="KAK3098114.1"/>
    </source>
</evidence>
<evidence type="ECO:0000256" key="1">
    <source>
        <dbReference type="SAM" id="Coils"/>
    </source>
</evidence>
<gene>
    <name evidence="2" type="ORF">FSP39_016246</name>
</gene>
<dbReference type="AlphaFoldDB" id="A0AA89BXK4"/>
<dbReference type="EMBL" id="VSWD01000007">
    <property type="protein sequence ID" value="KAK3098114.1"/>
    <property type="molecule type" value="Genomic_DNA"/>
</dbReference>
<feature type="coiled-coil region" evidence="1">
    <location>
        <begin position="21"/>
        <end position="90"/>
    </location>
</feature>
<protein>
    <submittedName>
        <fullName evidence="2">Uncharacterized protein</fullName>
    </submittedName>
</protein>
<comment type="caution">
    <text evidence="2">The sequence shown here is derived from an EMBL/GenBank/DDBJ whole genome shotgun (WGS) entry which is preliminary data.</text>
</comment>